<organism evidence="2 3">
    <name type="scientific">Oceanobacter antarcticus</name>
    <dbReference type="NCBI Taxonomy" id="3133425"/>
    <lineage>
        <taxon>Bacteria</taxon>
        <taxon>Pseudomonadati</taxon>
        <taxon>Pseudomonadota</taxon>
        <taxon>Gammaproteobacteria</taxon>
        <taxon>Oceanospirillales</taxon>
        <taxon>Oceanospirillaceae</taxon>
        <taxon>Oceanobacter</taxon>
    </lineage>
</organism>
<proteinExistence type="predicted"/>
<feature type="region of interest" description="Disordered" evidence="1">
    <location>
        <begin position="147"/>
        <end position="175"/>
    </location>
</feature>
<protein>
    <submittedName>
        <fullName evidence="2">AgmX/PglI C-terminal domain-containing protein</fullName>
    </submittedName>
</protein>
<gene>
    <name evidence="2" type="ORF">WG929_14555</name>
</gene>
<name>A0ABW8NKX5_9GAMM</name>
<dbReference type="EMBL" id="JBBKTX010000018">
    <property type="protein sequence ID" value="MFK4753634.1"/>
    <property type="molecule type" value="Genomic_DNA"/>
</dbReference>
<reference evidence="2 3" key="1">
    <citation type="submission" date="2024-03" db="EMBL/GenBank/DDBJ databases">
        <title>High-quality draft genome sequence of Oceanobacter sp. wDCs-4.</title>
        <authorList>
            <person name="Dong C."/>
        </authorList>
    </citation>
    <scope>NUCLEOTIDE SEQUENCE [LARGE SCALE GENOMIC DNA]</scope>
    <source>
        <strain evidence="3">wDCs-4</strain>
    </source>
</reference>
<dbReference type="Proteomes" id="UP001620597">
    <property type="component" value="Unassembled WGS sequence"/>
</dbReference>
<accession>A0ABW8NKX5</accession>
<evidence type="ECO:0000256" key="1">
    <source>
        <dbReference type="SAM" id="MobiDB-lite"/>
    </source>
</evidence>
<sequence length="267" mass="28977">MIDVPEPDRSELEKIPPALAKLLEQKKPVPPPPPPPPPKEEKKEEPKPEVPKPEEKPKPKPKPKIEAKPEERKKAQDKVKEALGADALNSLAALAAAIPNVKLDTNSAALSNSGKASVGAGSVVDPNAVVALSGIDESTLTAATSGEQLGERATTAVEVSSEEIRKTEEASTKRTQEEMRLVFETSKQSFFNAYRRAQQKNPTLAGTVVLALKIAPTGAVESCEIGRSELNDDDLHKRLLSQCRRMRFKDRPEVDTASVEFPINFVP</sequence>
<evidence type="ECO:0000313" key="3">
    <source>
        <dbReference type="Proteomes" id="UP001620597"/>
    </source>
</evidence>
<feature type="compositionally biased region" description="Pro residues" evidence="1">
    <location>
        <begin position="28"/>
        <end position="37"/>
    </location>
</feature>
<dbReference type="NCBIfam" id="NF033768">
    <property type="entry name" value="myxo_SS_tail"/>
    <property type="match status" value="1"/>
</dbReference>
<feature type="region of interest" description="Disordered" evidence="1">
    <location>
        <begin position="1"/>
        <end position="79"/>
    </location>
</feature>
<feature type="compositionally biased region" description="Basic and acidic residues" evidence="1">
    <location>
        <begin position="162"/>
        <end position="175"/>
    </location>
</feature>
<comment type="caution">
    <text evidence="2">The sequence shown here is derived from an EMBL/GenBank/DDBJ whole genome shotgun (WGS) entry which is preliminary data.</text>
</comment>
<dbReference type="RefSeq" id="WP_416206656.1">
    <property type="nucleotide sequence ID" value="NZ_JBBKTX010000018.1"/>
</dbReference>
<feature type="compositionally biased region" description="Basic and acidic residues" evidence="1">
    <location>
        <begin position="1"/>
        <end position="14"/>
    </location>
</feature>
<feature type="compositionally biased region" description="Basic and acidic residues" evidence="1">
    <location>
        <begin position="38"/>
        <end position="79"/>
    </location>
</feature>
<dbReference type="InterPro" id="IPR049806">
    <property type="entry name" value="MasK-like_C"/>
</dbReference>
<keyword evidence="3" id="KW-1185">Reference proteome</keyword>
<evidence type="ECO:0000313" key="2">
    <source>
        <dbReference type="EMBL" id="MFK4753634.1"/>
    </source>
</evidence>